<accession>A0ABV4N9A9</accession>
<feature type="domain" description="CHASE2" evidence="2">
    <location>
        <begin position="44"/>
        <end position="378"/>
    </location>
</feature>
<dbReference type="RefSeq" id="WP_137375230.1">
    <property type="nucleotide sequence ID" value="NZ_AP025491.1"/>
</dbReference>
<keyword evidence="4" id="KW-1185">Reference proteome</keyword>
<comment type="caution">
    <text evidence="3">The sequence shown here is derived from an EMBL/GenBank/DDBJ whole genome shotgun (WGS) entry which is preliminary data.</text>
</comment>
<dbReference type="SMART" id="SM01080">
    <property type="entry name" value="CHASE2"/>
    <property type="match status" value="1"/>
</dbReference>
<dbReference type="Proteomes" id="UP001570417">
    <property type="component" value="Unassembled WGS sequence"/>
</dbReference>
<dbReference type="InterPro" id="IPR007890">
    <property type="entry name" value="CHASE2"/>
</dbReference>
<evidence type="ECO:0000313" key="4">
    <source>
        <dbReference type="Proteomes" id="UP001570417"/>
    </source>
</evidence>
<protein>
    <submittedName>
        <fullName evidence="3">CHASE2 domain-containing protein</fullName>
    </submittedName>
</protein>
<dbReference type="Pfam" id="PF05226">
    <property type="entry name" value="CHASE2"/>
    <property type="match status" value="1"/>
</dbReference>
<sequence>MNKWRHQLKILISKLYSRFAFSMQWLFLALMGAWLIYGDPYGLGSASERAAEKAIYRVVSGHYDASESEPRILVVLFNDRAINNLYPYLWESNDWPLSYSDQVNLLSTIMVNQPLAVFYDVMWMKKRSLDTSYDRALKKIQAIQTETSVPLYFAKGTANSNMDDNIKTDISSFAQLAVNGWEGEGELYPLYVGDGTPTTATALYDEYCRDKKCLPISDKEASAMSVRWNSNAAQVLLPHRNTQCRERGTLMDVSTRVVSSVVHNIVPWLTKEVYLQLCPPQRVLYADELMAMVRSSNSQEREQARRIVQDSIVLVGGQIEGIHDYVVSPVHGALPGVFFHAMALDNLITFGHSYTKEDDNVDHVNFMIWLVYITLLVAIKTFAETSTVLQWLHTRLWLMSSVFVILVLTVVFGWFNYAPSSWLAILALGWVGNELLDRLDSRYGENIEGGN</sequence>
<proteinExistence type="predicted"/>
<reference evidence="3 4" key="1">
    <citation type="journal article" date="2024" name="ISME J.">
        <title>Tailless and filamentous prophages are predominant in marine Vibrio.</title>
        <authorList>
            <person name="Steensen K."/>
            <person name="Seneca J."/>
            <person name="Bartlau N."/>
            <person name="Yu X.A."/>
            <person name="Hussain F.A."/>
            <person name="Polz M.F."/>
        </authorList>
    </citation>
    <scope>NUCLEOTIDE SEQUENCE [LARGE SCALE GENOMIC DNA]</scope>
    <source>
        <strain evidence="3 4">10N.222.51.A1</strain>
    </source>
</reference>
<evidence type="ECO:0000313" key="3">
    <source>
        <dbReference type="EMBL" id="MFA0567900.1"/>
    </source>
</evidence>
<keyword evidence="1" id="KW-1133">Transmembrane helix</keyword>
<gene>
    <name evidence="3" type="ORF">AB4566_06400</name>
</gene>
<feature type="transmembrane region" description="Helical" evidence="1">
    <location>
        <begin position="366"/>
        <end position="383"/>
    </location>
</feature>
<keyword evidence="1" id="KW-0472">Membrane</keyword>
<name>A0ABV4N9A9_9VIBR</name>
<evidence type="ECO:0000256" key="1">
    <source>
        <dbReference type="SAM" id="Phobius"/>
    </source>
</evidence>
<keyword evidence="1" id="KW-0812">Transmembrane</keyword>
<organism evidence="3 4">
    <name type="scientific">Vibrio gallaecicus</name>
    <dbReference type="NCBI Taxonomy" id="552386"/>
    <lineage>
        <taxon>Bacteria</taxon>
        <taxon>Pseudomonadati</taxon>
        <taxon>Pseudomonadota</taxon>
        <taxon>Gammaproteobacteria</taxon>
        <taxon>Vibrionales</taxon>
        <taxon>Vibrionaceae</taxon>
        <taxon>Vibrio</taxon>
    </lineage>
</organism>
<feature type="transmembrane region" description="Helical" evidence="1">
    <location>
        <begin position="395"/>
        <end position="415"/>
    </location>
</feature>
<dbReference type="EMBL" id="JBFRUW010000017">
    <property type="protein sequence ID" value="MFA0567900.1"/>
    <property type="molecule type" value="Genomic_DNA"/>
</dbReference>
<evidence type="ECO:0000259" key="2">
    <source>
        <dbReference type="SMART" id="SM01080"/>
    </source>
</evidence>